<dbReference type="GO" id="GO:0015419">
    <property type="term" value="F:ABC-type sulfate transporter activity"/>
    <property type="evidence" value="ECO:0007669"/>
    <property type="project" value="UniProtKB-UniRule"/>
</dbReference>
<evidence type="ECO:0000256" key="3">
    <source>
        <dbReference type="ARBA" id="ARBA00022448"/>
    </source>
</evidence>
<dbReference type="NCBIfam" id="TIGR02139">
    <property type="entry name" value="permease_CysT"/>
    <property type="match status" value="1"/>
</dbReference>
<name>A0A8D4VPH0_9GAMM</name>
<evidence type="ECO:0000256" key="9">
    <source>
        <dbReference type="RuleBase" id="RU366001"/>
    </source>
</evidence>
<feature type="transmembrane region" description="Helical" evidence="9">
    <location>
        <begin position="142"/>
        <end position="161"/>
    </location>
</feature>
<keyword evidence="5 9" id="KW-1133">Transmembrane helix</keyword>
<dbReference type="EMBL" id="AP019782">
    <property type="protein sequence ID" value="BBL71376.1"/>
    <property type="molecule type" value="Genomic_DNA"/>
</dbReference>
<feature type="transmembrane region" description="Helical" evidence="9">
    <location>
        <begin position="20"/>
        <end position="49"/>
    </location>
</feature>
<dbReference type="FunFam" id="1.10.3720.10:FF:000004">
    <property type="entry name" value="Sulfate transport system permease protein CysT"/>
    <property type="match status" value="1"/>
</dbReference>
<keyword evidence="7 9" id="KW-0472">Membrane</keyword>
<feature type="domain" description="ABC transmembrane type-1" evidence="10">
    <location>
        <begin position="65"/>
        <end position="268"/>
    </location>
</feature>
<evidence type="ECO:0000259" key="10">
    <source>
        <dbReference type="PROSITE" id="PS50928"/>
    </source>
</evidence>
<evidence type="ECO:0000256" key="8">
    <source>
        <dbReference type="ARBA" id="ARBA00025323"/>
    </source>
</evidence>
<evidence type="ECO:0000256" key="6">
    <source>
        <dbReference type="ARBA" id="ARBA00023032"/>
    </source>
</evidence>
<evidence type="ECO:0000256" key="2">
    <source>
        <dbReference type="ARBA" id="ARBA00011779"/>
    </source>
</evidence>
<dbReference type="NCBIfam" id="TIGR00969">
    <property type="entry name" value="3a0106s02"/>
    <property type="match status" value="1"/>
</dbReference>
<dbReference type="Pfam" id="PF00528">
    <property type="entry name" value="BPD_transp_1"/>
    <property type="match status" value="1"/>
</dbReference>
<accession>A0A8D4VPH0</accession>
<reference evidence="11" key="1">
    <citation type="submission" date="2019-06" db="EMBL/GenBank/DDBJ databases">
        <title>Complete genome sequence of Methylogaea oryzae strain JCM16910.</title>
        <authorList>
            <person name="Asakawa S."/>
        </authorList>
    </citation>
    <scope>NUCLEOTIDE SEQUENCE</scope>
    <source>
        <strain evidence="11">E10</strain>
    </source>
</reference>
<proteinExistence type="inferred from homology"/>
<comment type="similarity">
    <text evidence="9">Belongs to the binding-protein-dependent transport system permease family. CysTW subfamily.</text>
</comment>
<dbReference type="InterPro" id="IPR000515">
    <property type="entry name" value="MetI-like"/>
</dbReference>
<protein>
    <recommendedName>
        <fullName evidence="9">Sulfate transport system permease protein CysT</fullName>
    </recommendedName>
</protein>
<feature type="transmembrane region" description="Helical" evidence="9">
    <location>
        <begin position="193"/>
        <end position="211"/>
    </location>
</feature>
<sequence length="283" mass="30232">MSASATFVLKRHSVLPGFGITLGFTLLYLALIVLIPLSAAFLKTAALTWAQFWSTVTSPRVVASYRLTFGASLAAATVNAVFGLLVAWVLARYRFPGKRVVDALVDLPFALPTAVAGIALAAVYSGNGWIGGLLAPLGIKVAYTPLGVFVALTFIGLPFVIRTVQPVLEDLELEVEEAAASLGANRVQTFAKVILPAVSPALLTGFALAFARAVGEYGSVIFIAGNIPLVSEITPLLIITKLEQYDYAGATAIAVSMLLVSFVLLLLINVWQWWSRRRYGMTE</sequence>
<evidence type="ECO:0000256" key="5">
    <source>
        <dbReference type="ARBA" id="ARBA00022989"/>
    </source>
</evidence>
<comment type="function">
    <text evidence="9">Part of the ABC transporter complex (TC 3.A.1.6.1) involved in sulfate/thiosulfate import.</text>
</comment>
<evidence type="ECO:0000256" key="1">
    <source>
        <dbReference type="ARBA" id="ARBA00004141"/>
    </source>
</evidence>
<dbReference type="Proteomes" id="UP000824988">
    <property type="component" value="Chromosome"/>
</dbReference>
<keyword evidence="4 9" id="KW-0812">Transmembrane</keyword>
<keyword evidence="3 9" id="KW-0813">Transport</keyword>
<feature type="transmembrane region" description="Helical" evidence="9">
    <location>
        <begin position="103"/>
        <end position="122"/>
    </location>
</feature>
<dbReference type="PROSITE" id="PS50928">
    <property type="entry name" value="ABC_TM1"/>
    <property type="match status" value="1"/>
</dbReference>
<comment type="function">
    <text evidence="8">Part of the ABC transporter complex CysAWTP (TC 3.A.1.6.1) involved in sulfate/thiosulfate import. Probably responsible for the translocation of the substrate across the membrane.</text>
</comment>
<comment type="subcellular location">
    <subcellularLocation>
        <location evidence="1">Membrane</location>
        <topology evidence="1">Multi-pass membrane protein</topology>
    </subcellularLocation>
</comment>
<evidence type="ECO:0000313" key="12">
    <source>
        <dbReference type="Proteomes" id="UP000824988"/>
    </source>
</evidence>
<dbReference type="InterPro" id="IPR011865">
    <property type="entry name" value="CysT_permease"/>
</dbReference>
<organism evidence="11 12">
    <name type="scientific">Methylogaea oryzae</name>
    <dbReference type="NCBI Taxonomy" id="1295382"/>
    <lineage>
        <taxon>Bacteria</taxon>
        <taxon>Pseudomonadati</taxon>
        <taxon>Pseudomonadota</taxon>
        <taxon>Gammaproteobacteria</taxon>
        <taxon>Methylococcales</taxon>
        <taxon>Methylococcaceae</taxon>
        <taxon>Methylogaea</taxon>
    </lineage>
</organism>
<dbReference type="KEGG" id="moz:MoryE10_19820"/>
<dbReference type="GO" id="GO:0005886">
    <property type="term" value="C:plasma membrane"/>
    <property type="evidence" value="ECO:0007669"/>
    <property type="project" value="InterPro"/>
</dbReference>
<evidence type="ECO:0000256" key="7">
    <source>
        <dbReference type="ARBA" id="ARBA00023136"/>
    </source>
</evidence>
<feature type="transmembrane region" description="Helical" evidence="9">
    <location>
        <begin position="251"/>
        <end position="274"/>
    </location>
</feature>
<keyword evidence="12" id="KW-1185">Reference proteome</keyword>
<feature type="transmembrane region" description="Helical" evidence="9">
    <location>
        <begin position="217"/>
        <end position="239"/>
    </location>
</feature>
<dbReference type="PANTHER" id="PTHR30406">
    <property type="entry name" value="SULFATE TRANSPORT SYSTEM PERMEASE PROTEIN"/>
    <property type="match status" value="1"/>
</dbReference>
<evidence type="ECO:0000256" key="4">
    <source>
        <dbReference type="ARBA" id="ARBA00022692"/>
    </source>
</evidence>
<keyword evidence="6 9" id="KW-0764">Sulfate transport</keyword>
<comment type="subunit">
    <text evidence="2">The complex is composed of two ATP-binding proteins (CysA), two transmembrane proteins (CysT and CysW) and a solute-binding protein (CysP).</text>
</comment>
<dbReference type="InterPro" id="IPR005667">
    <property type="entry name" value="Sulph_transpt2"/>
</dbReference>
<gene>
    <name evidence="11" type="primary">cysT</name>
    <name evidence="11" type="ORF">MoryE10_19820</name>
</gene>
<evidence type="ECO:0000313" key="11">
    <source>
        <dbReference type="EMBL" id="BBL71376.1"/>
    </source>
</evidence>
<feature type="transmembrane region" description="Helical" evidence="9">
    <location>
        <begin position="69"/>
        <end position="91"/>
    </location>
</feature>
<dbReference type="PANTHER" id="PTHR30406:SF8">
    <property type="entry name" value="SULFATE TRANSPORT SYSTEM PERMEASE PROTEIN CYST"/>
    <property type="match status" value="1"/>
</dbReference>
<dbReference type="RefSeq" id="WP_221046950.1">
    <property type="nucleotide sequence ID" value="NZ_AP019782.1"/>
</dbReference>
<dbReference type="CDD" id="cd06261">
    <property type="entry name" value="TM_PBP2"/>
    <property type="match status" value="1"/>
</dbReference>
<dbReference type="AlphaFoldDB" id="A0A8D4VPH0"/>